<dbReference type="PRINTS" id="PR00032">
    <property type="entry name" value="HTHARAC"/>
</dbReference>
<dbReference type="Pfam" id="PF12833">
    <property type="entry name" value="HTH_18"/>
    <property type="match status" value="1"/>
</dbReference>
<accession>A0A8E3ATC0</accession>
<dbReference type="InterPro" id="IPR009057">
    <property type="entry name" value="Homeodomain-like_sf"/>
</dbReference>
<comment type="caution">
    <text evidence="5">The sequence shown here is derived from an EMBL/GenBank/DDBJ whole genome shotgun (WGS) entry which is preliminary data.</text>
</comment>
<dbReference type="InterPro" id="IPR018060">
    <property type="entry name" value="HTH_AraC"/>
</dbReference>
<dbReference type="SUPFAM" id="SSF51182">
    <property type="entry name" value="RmlC-like cupins"/>
    <property type="match status" value="1"/>
</dbReference>
<keyword evidence="1" id="KW-0805">Transcription regulation</keyword>
<dbReference type="Gene3D" id="2.60.120.10">
    <property type="entry name" value="Jelly Rolls"/>
    <property type="match status" value="1"/>
</dbReference>
<keyword evidence="6" id="KW-1185">Reference proteome</keyword>
<dbReference type="Gene3D" id="1.10.10.60">
    <property type="entry name" value="Homeodomain-like"/>
    <property type="match status" value="2"/>
</dbReference>
<evidence type="ECO:0000256" key="2">
    <source>
        <dbReference type="ARBA" id="ARBA00023125"/>
    </source>
</evidence>
<dbReference type="InterPro" id="IPR011051">
    <property type="entry name" value="RmlC_Cupin_sf"/>
</dbReference>
<keyword evidence="3" id="KW-0804">Transcription</keyword>
<dbReference type="SMART" id="SM00342">
    <property type="entry name" value="HTH_ARAC"/>
    <property type="match status" value="1"/>
</dbReference>
<evidence type="ECO:0000256" key="1">
    <source>
        <dbReference type="ARBA" id="ARBA00023015"/>
    </source>
</evidence>
<evidence type="ECO:0000313" key="6">
    <source>
        <dbReference type="Proteomes" id="UP000244037"/>
    </source>
</evidence>
<dbReference type="AlphaFoldDB" id="A0A8E3ATC0"/>
<dbReference type="PANTHER" id="PTHR46796">
    <property type="entry name" value="HTH-TYPE TRANSCRIPTIONAL ACTIVATOR RHAS-RELATED"/>
    <property type="match status" value="1"/>
</dbReference>
<gene>
    <name evidence="5" type="ORF">C8N38_101360</name>
</gene>
<dbReference type="PROSITE" id="PS01124">
    <property type="entry name" value="HTH_ARAC_FAMILY_2"/>
    <property type="match status" value="1"/>
</dbReference>
<feature type="domain" description="HTH araC/xylS-type" evidence="4">
    <location>
        <begin position="229"/>
        <end position="327"/>
    </location>
</feature>
<proteinExistence type="predicted"/>
<dbReference type="InterPro" id="IPR014710">
    <property type="entry name" value="RmlC-like_jellyroll"/>
</dbReference>
<dbReference type="Proteomes" id="UP000244037">
    <property type="component" value="Unassembled WGS sequence"/>
</dbReference>
<dbReference type="InterPro" id="IPR050204">
    <property type="entry name" value="AraC_XylS_family_regulators"/>
</dbReference>
<dbReference type="InterPro" id="IPR020449">
    <property type="entry name" value="Tscrpt_reg_AraC-type_HTH"/>
</dbReference>
<reference evidence="5 6" key="1">
    <citation type="submission" date="2018-04" db="EMBL/GenBank/DDBJ databases">
        <title>Genomic Encyclopedia of Archaeal and Bacterial Type Strains, Phase II (KMG-II): from individual species to whole genera.</title>
        <authorList>
            <person name="Goeker M."/>
        </authorList>
    </citation>
    <scope>NUCLEOTIDE SEQUENCE [LARGE SCALE GENOMIC DNA]</scope>
    <source>
        <strain evidence="5 6">DSM 19783</strain>
    </source>
</reference>
<evidence type="ECO:0000259" key="4">
    <source>
        <dbReference type="PROSITE" id="PS01124"/>
    </source>
</evidence>
<sequence length="330" mass="34969">MARGQTGAGTRMLSDPLTAIVRSLDLAGGVFLEGVLTAPWAILARISPTDCRPFMDVPKQVIAYHIVTEGAMRVGLEDGSVREAGPGDVVFLPTNARHSLASGPGLDPVPGRDLILPPDRDRLARISFGGGGDVTRLLCGFIAANAGPTPLLDALPTLLVIRTQHVATLQWIEASIGMVARELTAGRISSAAVMAQLAELLLVEALRLYLERTPRPQGWLAGMADPRIARALARIHQSLAAPVSVGALAAEAGMSRSAFVARFSDLMGSGPARYALAQRIEAARLLLRDTDLTAAEIAFRVGYEAPEAFSRSFKRETGLSPADWRAAQAP</sequence>
<protein>
    <submittedName>
        <fullName evidence="5">Helix-turn-helix protein</fullName>
    </submittedName>
</protein>
<organism evidence="5 6">
    <name type="scientific">Rhodovulum kholense</name>
    <dbReference type="NCBI Taxonomy" id="453584"/>
    <lineage>
        <taxon>Bacteria</taxon>
        <taxon>Pseudomonadati</taxon>
        <taxon>Pseudomonadota</taxon>
        <taxon>Alphaproteobacteria</taxon>
        <taxon>Rhodobacterales</taxon>
        <taxon>Paracoccaceae</taxon>
        <taxon>Rhodovulum</taxon>
    </lineage>
</organism>
<keyword evidence="2" id="KW-0238">DNA-binding</keyword>
<dbReference type="EMBL" id="QAYC01000001">
    <property type="protein sequence ID" value="PTW52056.1"/>
    <property type="molecule type" value="Genomic_DNA"/>
</dbReference>
<dbReference type="Pfam" id="PF12852">
    <property type="entry name" value="Cupin_6"/>
    <property type="match status" value="1"/>
</dbReference>
<evidence type="ECO:0000313" key="5">
    <source>
        <dbReference type="EMBL" id="PTW52056.1"/>
    </source>
</evidence>
<dbReference type="PANTHER" id="PTHR46796:SF13">
    <property type="entry name" value="HTH-TYPE TRANSCRIPTIONAL ACTIVATOR RHAS"/>
    <property type="match status" value="1"/>
</dbReference>
<dbReference type="InterPro" id="IPR032783">
    <property type="entry name" value="AraC_lig"/>
</dbReference>
<name>A0A8E3ATC0_9RHOB</name>
<dbReference type="GO" id="GO:0003700">
    <property type="term" value="F:DNA-binding transcription factor activity"/>
    <property type="evidence" value="ECO:0007669"/>
    <property type="project" value="InterPro"/>
</dbReference>
<evidence type="ECO:0000256" key="3">
    <source>
        <dbReference type="ARBA" id="ARBA00023163"/>
    </source>
</evidence>
<dbReference type="GO" id="GO:0043565">
    <property type="term" value="F:sequence-specific DNA binding"/>
    <property type="evidence" value="ECO:0007669"/>
    <property type="project" value="InterPro"/>
</dbReference>
<dbReference type="SUPFAM" id="SSF46689">
    <property type="entry name" value="Homeodomain-like"/>
    <property type="match status" value="2"/>
</dbReference>